<reference evidence="1" key="1">
    <citation type="submission" date="2021-06" db="EMBL/GenBank/DDBJ databases">
        <authorList>
            <person name="Kallberg Y."/>
            <person name="Tangrot J."/>
            <person name="Rosling A."/>
        </authorList>
    </citation>
    <scope>NUCLEOTIDE SEQUENCE</scope>
    <source>
        <strain evidence="1">FL966</strain>
    </source>
</reference>
<name>A0A9N9K3H3_9GLOM</name>
<comment type="caution">
    <text evidence="1">The sequence shown here is derived from an EMBL/GenBank/DDBJ whole genome shotgun (WGS) entry which is preliminary data.</text>
</comment>
<protein>
    <submittedName>
        <fullName evidence="1">14417_t:CDS:1</fullName>
    </submittedName>
</protein>
<dbReference type="AlphaFoldDB" id="A0A9N9K3H3"/>
<accession>A0A9N9K3H3</accession>
<evidence type="ECO:0000313" key="1">
    <source>
        <dbReference type="EMBL" id="CAG8805260.1"/>
    </source>
</evidence>
<sequence length="69" mass="8032">LNIDTTNQAEANCKCDHQPKWFKLDETINDETASSLSIESLNNYRECLQAICEEYTLDNIWNINETSLY</sequence>
<proteinExistence type="predicted"/>
<gene>
    <name evidence="1" type="ORF">CPELLU_LOCUS18084</name>
</gene>
<feature type="non-terminal residue" evidence="1">
    <location>
        <position position="1"/>
    </location>
</feature>
<dbReference type="EMBL" id="CAJVQA010034073">
    <property type="protein sequence ID" value="CAG8805260.1"/>
    <property type="molecule type" value="Genomic_DNA"/>
</dbReference>
<keyword evidence="2" id="KW-1185">Reference proteome</keyword>
<organism evidence="1 2">
    <name type="scientific">Cetraspora pellucida</name>
    <dbReference type="NCBI Taxonomy" id="1433469"/>
    <lineage>
        <taxon>Eukaryota</taxon>
        <taxon>Fungi</taxon>
        <taxon>Fungi incertae sedis</taxon>
        <taxon>Mucoromycota</taxon>
        <taxon>Glomeromycotina</taxon>
        <taxon>Glomeromycetes</taxon>
        <taxon>Diversisporales</taxon>
        <taxon>Gigasporaceae</taxon>
        <taxon>Cetraspora</taxon>
    </lineage>
</organism>
<dbReference type="Proteomes" id="UP000789759">
    <property type="component" value="Unassembled WGS sequence"/>
</dbReference>
<evidence type="ECO:0000313" key="2">
    <source>
        <dbReference type="Proteomes" id="UP000789759"/>
    </source>
</evidence>